<dbReference type="VEuPathDB" id="VectorBase:LLOJ008188"/>
<dbReference type="VEuPathDB" id="VectorBase:LLONM1_001425"/>
<dbReference type="Gene3D" id="3.30.310.80">
    <property type="entry name" value="Kinase associated domain 1, KA1"/>
    <property type="match status" value="1"/>
</dbReference>
<organism evidence="11 12">
    <name type="scientific">Lutzomyia longipalpis</name>
    <name type="common">Sand fly</name>
    <dbReference type="NCBI Taxonomy" id="7200"/>
    <lineage>
        <taxon>Eukaryota</taxon>
        <taxon>Metazoa</taxon>
        <taxon>Ecdysozoa</taxon>
        <taxon>Arthropoda</taxon>
        <taxon>Hexapoda</taxon>
        <taxon>Insecta</taxon>
        <taxon>Pterygota</taxon>
        <taxon>Neoptera</taxon>
        <taxon>Endopterygota</taxon>
        <taxon>Diptera</taxon>
        <taxon>Nematocera</taxon>
        <taxon>Psychodoidea</taxon>
        <taxon>Psychodidae</taxon>
        <taxon>Lutzomyia</taxon>
        <taxon>Lutzomyia</taxon>
    </lineage>
</organism>
<name>A0A1B0CTI8_LUTLO</name>
<evidence type="ECO:0000256" key="5">
    <source>
        <dbReference type="ARBA" id="ARBA00022741"/>
    </source>
</evidence>
<evidence type="ECO:0000256" key="9">
    <source>
        <dbReference type="ARBA" id="ARBA00048679"/>
    </source>
</evidence>
<dbReference type="PROSITE" id="PS50011">
    <property type="entry name" value="PROTEIN_KINASE_DOM"/>
    <property type="match status" value="1"/>
</dbReference>
<protein>
    <recommendedName>
        <fullName evidence="2">non-specific serine/threonine protein kinase</fullName>
        <ecNumber evidence="2">2.7.11.1</ecNumber>
    </recommendedName>
</protein>
<evidence type="ECO:0000313" key="11">
    <source>
        <dbReference type="EnsemblMetazoa" id="LLOJ008188-PA"/>
    </source>
</evidence>
<keyword evidence="7" id="KW-0067">ATP-binding</keyword>
<dbReference type="EMBL" id="AJWK01027682">
    <property type="status" value="NOT_ANNOTATED_CDS"/>
    <property type="molecule type" value="Genomic_DNA"/>
</dbReference>
<dbReference type="Proteomes" id="UP000092461">
    <property type="component" value="Unassembled WGS sequence"/>
</dbReference>
<comment type="catalytic activity">
    <reaction evidence="8">
        <text>L-threonyl-[protein] + ATP = O-phospho-L-threonyl-[protein] + ADP + H(+)</text>
        <dbReference type="Rhea" id="RHEA:46608"/>
        <dbReference type="Rhea" id="RHEA-COMP:11060"/>
        <dbReference type="Rhea" id="RHEA-COMP:11605"/>
        <dbReference type="ChEBI" id="CHEBI:15378"/>
        <dbReference type="ChEBI" id="CHEBI:30013"/>
        <dbReference type="ChEBI" id="CHEBI:30616"/>
        <dbReference type="ChEBI" id="CHEBI:61977"/>
        <dbReference type="ChEBI" id="CHEBI:456216"/>
        <dbReference type="EC" id="2.7.11.1"/>
    </reaction>
</comment>
<evidence type="ECO:0000259" key="10">
    <source>
        <dbReference type="PROSITE" id="PS50011"/>
    </source>
</evidence>
<evidence type="ECO:0000313" key="12">
    <source>
        <dbReference type="Proteomes" id="UP000092461"/>
    </source>
</evidence>
<dbReference type="InterPro" id="IPR000719">
    <property type="entry name" value="Prot_kinase_dom"/>
</dbReference>
<evidence type="ECO:0000256" key="2">
    <source>
        <dbReference type="ARBA" id="ARBA00012513"/>
    </source>
</evidence>
<dbReference type="EMBL" id="AJWK01027683">
    <property type="status" value="NOT_ANNOTATED_CDS"/>
    <property type="molecule type" value="Genomic_DNA"/>
</dbReference>
<evidence type="ECO:0000256" key="4">
    <source>
        <dbReference type="ARBA" id="ARBA00022679"/>
    </source>
</evidence>
<evidence type="ECO:0000256" key="3">
    <source>
        <dbReference type="ARBA" id="ARBA00022527"/>
    </source>
</evidence>
<evidence type="ECO:0000256" key="8">
    <source>
        <dbReference type="ARBA" id="ARBA00047899"/>
    </source>
</evidence>
<proteinExistence type="inferred from homology"/>
<dbReference type="GO" id="GO:0004674">
    <property type="term" value="F:protein serine/threonine kinase activity"/>
    <property type="evidence" value="ECO:0007669"/>
    <property type="project" value="UniProtKB-KW"/>
</dbReference>
<keyword evidence="12" id="KW-1185">Reference proteome</keyword>
<keyword evidence="5" id="KW-0547">Nucleotide-binding</keyword>
<dbReference type="SUPFAM" id="SSF56112">
    <property type="entry name" value="Protein kinase-like (PK-like)"/>
    <property type="match status" value="1"/>
</dbReference>
<dbReference type="SMART" id="SM00220">
    <property type="entry name" value="S_TKc"/>
    <property type="match status" value="1"/>
</dbReference>
<dbReference type="GO" id="GO:0035556">
    <property type="term" value="P:intracellular signal transduction"/>
    <property type="evidence" value="ECO:0007669"/>
    <property type="project" value="TreeGrafter"/>
</dbReference>
<feature type="domain" description="Protein kinase" evidence="10">
    <location>
        <begin position="1"/>
        <end position="128"/>
    </location>
</feature>
<evidence type="ECO:0000256" key="6">
    <source>
        <dbReference type="ARBA" id="ARBA00022777"/>
    </source>
</evidence>
<dbReference type="EMBL" id="AJWK01027681">
    <property type="status" value="NOT_ANNOTATED_CDS"/>
    <property type="molecule type" value="Genomic_DNA"/>
</dbReference>
<dbReference type="EC" id="2.7.11.1" evidence="2"/>
<keyword evidence="6" id="KW-0418">Kinase</keyword>
<dbReference type="Gene3D" id="1.10.510.10">
    <property type="entry name" value="Transferase(Phosphotransferase) domain 1"/>
    <property type="match status" value="1"/>
</dbReference>
<sequence length="322" mass="36548">MTEITLKISDFGMATMFRMKGRERLLDKRCGTLPYVAPEVLVQPYSATPADIWSCGIILVTLLAGELPWDKPTTSCKDFLMWKENTTWTSITPWKKLTTLQLSLLRKILAIQPSERLTIQQILDHKWCNLRFSSTDAPLVDDTLQQQRKRLRSNLDISNGREVCAKIYLTQPSEGSTDVTDAVGSVETKNSGFCFSQPALLDDLILCSQMNPTQGTQSSQSIMQRLVKRMTRFFVVTRCDETIKRVSAVIEKLGYSWKIGEGGSMTVSTVDRRKLQLIFKVTLIEMDGRLLVDFRLSKGCGLEFKKSFIKIKNSLKDILDKQ</sequence>
<accession>A0A1B0CTI8</accession>
<reference evidence="11" key="1">
    <citation type="submission" date="2020-05" db="UniProtKB">
        <authorList>
            <consortium name="EnsemblMetazoa"/>
        </authorList>
    </citation>
    <scope>IDENTIFICATION</scope>
    <source>
        <strain evidence="11">Jacobina</strain>
    </source>
</reference>
<keyword evidence="3" id="KW-0723">Serine/threonine-protein kinase</keyword>
<dbReference type="PANTHER" id="PTHR24346">
    <property type="entry name" value="MAP/MICROTUBULE AFFINITY-REGULATING KINASE"/>
    <property type="match status" value="1"/>
</dbReference>
<dbReference type="AlphaFoldDB" id="A0A1B0CTI8"/>
<dbReference type="Pfam" id="PF00069">
    <property type="entry name" value="Pkinase"/>
    <property type="match status" value="1"/>
</dbReference>
<evidence type="ECO:0000256" key="7">
    <source>
        <dbReference type="ARBA" id="ARBA00022840"/>
    </source>
</evidence>
<dbReference type="PANTHER" id="PTHR24346:SF107">
    <property type="entry name" value="SERINE_THREONINE-PROTEIN KINASE CHK1"/>
    <property type="match status" value="1"/>
</dbReference>
<keyword evidence="4" id="KW-0808">Transferase</keyword>
<dbReference type="GO" id="GO:0005524">
    <property type="term" value="F:ATP binding"/>
    <property type="evidence" value="ECO:0007669"/>
    <property type="project" value="UniProtKB-KW"/>
</dbReference>
<evidence type="ECO:0000256" key="1">
    <source>
        <dbReference type="ARBA" id="ARBA00010791"/>
    </source>
</evidence>
<dbReference type="GO" id="GO:0005737">
    <property type="term" value="C:cytoplasm"/>
    <property type="evidence" value="ECO:0007669"/>
    <property type="project" value="TreeGrafter"/>
</dbReference>
<dbReference type="EnsemblMetazoa" id="LLOJ008188-RA">
    <property type="protein sequence ID" value="LLOJ008188-PA"/>
    <property type="gene ID" value="LLOJ008188"/>
</dbReference>
<comment type="similarity">
    <text evidence="1">Belongs to the protein kinase superfamily. CAMK Ser/Thr protein kinase family. NIM1 subfamily.</text>
</comment>
<comment type="catalytic activity">
    <reaction evidence="9">
        <text>L-seryl-[protein] + ATP = O-phospho-L-seryl-[protein] + ADP + H(+)</text>
        <dbReference type="Rhea" id="RHEA:17989"/>
        <dbReference type="Rhea" id="RHEA-COMP:9863"/>
        <dbReference type="Rhea" id="RHEA-COMP:11604"/>
        <dbReference type="ChEBI" id="CHEBI:15378"/>
        <dbReference type="ChEBI" id="CHEBI:29999"/>
        <dbReference type="ChEBI" id="CHEBI:30616"/>
        <dbReference type="ChEBI" id="CHEBI:83421"/>
        <dbReference type="ChEBI" id="CHEBI:456216"/>
        <dbReference type="EC" id="2.7.11.1"/>
    </reaction>
</comment>
<dbReference type="InterPro" id="IPR011009">
    <property type="entry name" value="Kinase-like_dom_sf"/>
</dbReference>